<reference evidence="2" key="1">
    <citation type="submission" date="2017-06" db="EMBL/GenBank/DDBJ databases">
        <authorList>
            <person name="Varghese N."/>
            <person name="Submissions S."/>
        </authorList>
    </citation>
    <scope>NUCLEOTIDE SEQUENCE [LARGE SCALE GENOMIC DNA]</scope>
    <source>
        <strain evidence="2">5C</strain>
    </source>
</reference>
<keyword evidence="2" id="KW-1185">Reference proteome</keyword>
<accession>A0A239FA74</accession>
<proteinExistence type="predicted"/>
<evidence type="ECO:0000313" key="1">
    <source>
        <dbReference type="EMBL" id="SNS53940.1"/>
    </source>
</evidence>
<dbReference type="EMBL" id="FZOK01000012">
    <property type="protein sequence ID" value="SNS53940.1"/>
    <property type="molecule type" value="Genomic_DNA"/>
</dbReference>
<evidence type="ECO:0000313" key="2">
    <source>
        <dbReference type="Proteomes" id="UP000198480"/>
    </source>
</evidence>
<dbReference type="OrthoDB" id="9803752at2"/>
<dbReference type="InterPro" id="IPR014867">
    <property type="entry name" value="Spore_coat_CotH_CotH2/3/7"/>
</dbReference>
<dbReference type="Proteomes" id="UP000198480">
    <property type="component" value="Unassembled WGS sequence"/>
</dbReference>
<dbReference type="PROSITE" id="PS51257">
    <property type="entry name" value="PROKAR_LIPOPROTEIN"/>
    <property type="match status" value="1"/>
</dbReference>
<dbReference type="Pfam" id="PF08757">
    <property type="entry name" value="CotH"/>
    <property type="match status" value="1"/>
</dbReference>
<gene>
    <name evidence="1" type="ORF">SAMN06295967_11221</name>
</gene>
<organism evidence="1 2">
    <name type="scientific">Belliella buryatensis</name>
    <dbReference type="NCBI Taxonomy" id="1500549"/>
    <lineage>
        <taxon>Bacteria</taxon>
        <taxon>Pseudomonadati</taxon>
        <taxon>Bacteroidota</taxon>
        <taxon>Cytophagia</taxon>
        <taxon>Cytophagales</taxon>
        <taxon>Cyclobacteriaceae</taxon>
        <taxon>Belliella</taxon>
    </lineage>
</organism>
<protein>
    <submittedName>
        <fullName evidence="1">CotH protein</fullName>
    </submittedName>
</protein>
<dbReference type="AlphaFoldDB" id="A0A239FA74"/>
<sequence length="491" mass="57395">MKSYRPPSPFFQLIHLSIFILILIGCQEKLDLTAIPKGDDGQVFAIDTKDSEIPYLVIDTQGASIPYEPGVPAQLKIYENKKLVQTQRIDIEFRGKTSFRLSDKKGFNFETIDASGEGVDVSFFGMPAEEDWRLIGQVVNKSNGYIWDQSMLYNYIGYELSRSIGKYASRGVFVELEVNGEYQGVYYFCEKLKRDSQRIDIKSLNATSTNLTGGYILTIDKVSIGDAGIGKPLSYFYNNWDDDARYTEQNSFRSQYDIFKNKITFPPFHPPYHQNQHLETYFLYEYPKDRNITEAQKSYIAQYMYDFETALITDDFDKGERTYADFINIETFVDYFIINELCRNVDAYRLSTYLVKDRNEKLSMGPVWDMNIGFDETDRIPINDWVINYNSYVAQDAWMMPFWWNRLLEDPEFRKVLKIRWMNFRSGVLSNSRLTQLVENASQYLQSNGAVARNYEKWNIPGARPYDQAIEELKSYLMERANWMDSEIGNF</sequence>
<name>A0A239FA74_9BACT</name>